<dbReference type="PANTHER" id="PTHR30290:SF9">
    <property type="entry name" value="OLIGOPEPTIDE-BINDING PROTEIN APPA"/>
    <property type="match status" value="1"/>
</dbReference>
<keyword evidence="2" id="KW-0813">Transport</keyword>
<evidence type="ECO:0000256" key="2">
    <source>
        <dbReference type="ARBA" id="ARBA00022448"/>
    </source>
</evidence>
<feature type="domain" description="Solute-binding protein family 5" evidence="4">
    <location>
        <begin position="46"/>
        <end position="325"/>
    </location>
</feature>
<dbReference type="PANTHER" id="PTHR30290">
    <property type="entry name" value="PERIPLASMIC BINDING COMPONENT OF ABC TRANSPORTER"/>
    <property type="match status" value="1"/>
</dbReference>
<dbReference type="Gene3D" id="3.40.190.10">
    <property type="entry name" value="Periplasmic binding protein-like II"/>
    <property type="match status" value="1"/>
</dbReference>
<feature type="non-terminal residue" evidence="5">
    <location>
        <position position="441"/>
    </location>
</feature>
<sequence>LRIGLEAETDGLNPAVNRFAVSAYQMGTAVYDYLVVTSDDPCGCVYIPSLAESWTHSDDYATWDFKIREGITFHDGTPLTAEAVLYALKMQLNDPTVGIAVRALFAADDPETEAFEPAELLDDMTIRYHAKRPHVDFPGNFTGQLGNVPSLAYMMAATDDPSLNQAPVGTGPFMFDSRVQDSMTRFVRNPDYWGDTAYLDAVEFYIYTDGELAAGAMAAGDIDVMGTSNTNAILTLRALDGIELYETDDYEESFAMANSSRPPFDDIRARKALTYAFPRDDYVEFIGAGVLRAADQASTPESPFYNPDVVQEHDTPDLATPLVAEYCAEVPEMCTDGRINAEYQYSGPSVIQDQIFDLLTEGWSDHFNFTKDLLPQDDHITHAILGMWDFLTWRQFGSINPDGHILWTECQSVGPLSLNWPRYCDEERDALMYEARGSDDR</sequence>
<protein>
    <recommendedName>
        <fullName evidence="4">Solute-binding protein family 5 domain-containing protein</fullName>
    </recommendedName>
</protein>
<dbReference type="AlphaFoldDB" id="A0A381VHQ0"/>
<feature type="non-terminal residue" evidence="5">
    <location>
        <position position="1"/>
    </location>
</feature>
<dbReference type="Gene3D" id="3.10.105.10">
    <property type="entry name" value="Dipeptide-binding Protein, Domain 3"/>
    <property type="match status" value="1"/>
</dbReference>
<proteinExistence type="inferred from homology"/>
<evidence type="ECO:0000256" key="3">
    <source>
        <dbReference type="ARBA" id="ARBA00022729"/>
    </source>
</evidence>
<dbReference type="GO" id="GO:1904680">
    <property type="term" value="F:peptide transmembrane transporter activity"/>
    <property type="evidence" value="ECO:0007669"/>
    <property type="project" value="TreeGrafter"/>
</dbReference>
<dbReference type="GO" id="GO:0043190">
    <property type="term" value="C:ATP-binding cassette (ABC) transporter complex"/>
    <property type="evidence" value="ECO:0007669"/>
    <property type="project" value="InterPro"/>
</dbReference>
<gene>
    <name evidence="5" type="ORF">METZ01_LOCUS92365</name>
</gene>
<dbReference type="InterPro" id="IPR030678">
    <property type="entry name" value="Peptide/Ni-bd"/>
</dbReference>
<evidence type="ECO:0000256" key="1">
    <source>
        <dbReference type="ARBA" id="ARBA00005695"/>
    </source>
</evidence>
<dbReference type="Pfam" id="PF00496">
    <property type="entry name" value="SBP_bac_5"/>
    <property type="match status" value="1"/>
</dbReference>
<dbReference type="SUPFAM" id="SSF53850">
    <property type="entry name" value="Periplasmic binding protein-like II"/>
    <property type="match status" value="1"/>
</dbReference>
<evidence type="ECO:0000313" key="5">
    <source>
        <dbReference type="EMBL" id="SVA39511.1"/>
    </source>
</evidence>
<name>A0A381VHQ0_9ZZZZ</name>
<comment type="similarity">
    <text evidence="1">Belongs to the bacterial solute-binding protein 5 family.</text>
</comment>
<dbReference type="InterPro" id="IPR039424">
    <property type="entry name" value="SBP_5"/>
</dbReference>
<dbReference type="CDD" id="cd00995">
    <property type="entry name" value="PBP2_NikA_DppA_OppA_like"/>
    <property type="match status" value="1"/>
</dbReference>
<organism evidence="5">
    <name type="scientific">marine metagenome</name>
    <dbReference type="NCBI Taxonomy" id="408172"/>
    <lineage>
        <taxon>unclassified sequences</taxon>
        <taxon>metagenomes</taxon>
        <taxon>ecological metagenomes</taxon>
    </lineage>
</organism>
<reference evidence="5" key="1">
    <citation type="submission" date="2018-05" db="EMBL/GenBank/DDBJ databases">
        <authorList>
            <person name="Lanie J.A."/>
            <person name="Ng W.-L."/>
            <person name="Kazmierczak K.M."/>
            <person name="Andrzejewski T.M."/>
            <person name="Davidsen T.M."/>
            <person name="Wayne K.J."/>
            <person name="Tettelin H."/>
            <person name="Glass J.I."/>
            <person name="Rusch D."/>
            <person name="Podicherti R."/>
            <person name="Tsui H.-C.T."/>
            <person name="Winkler M.E."/>
        </authorList>
    </citation>
    <scope>NUCLEOTIDE SEQUENCE</scope>
</reference>
<dbReference type="InterPro" id="IPR000914">
    <property type="entry name" value="SBP_5_dom"/>
</dbReference>
<keyword evidence="3" id="KW-0732">Signal</keyword>
<dbReference type="GO" id="GO:0015833">
    <property type="term" value="P:peptide transport"/>
    <property type="evidence" value="ECO:0007669"/>
    <property type="project" value="TreeGrafter"/>
</dbReference>
<dbReference type="EMBL" id="UINC01008789">
    <property type="protein sequence ID" value="SVA39511.1"/>
    <property type="molecule type" value="Genomic_DNA"/>
</dbReference>
<dbReference type="PIRSF" id="PIRSF002741">
    <property type="entry name" value="MppA"/>
    <property type="match status" value="1"/>
</dbReference>
<accession>A0A381VHQ0</accession>
<dbReference type="GO" id="GO:0042597">
    <property type="term" value="C:periplasmic space"/>
    <property type="evidence" value="ECO:0007669"/>
    <property type="project" value="UniProtKB-ARBA"/>
</dbReference>
<evidence type="ECO:0000259" key="4">
    <source>
        <dbReference type="Pfam" id="PF00496"/>
    </source>
</evidence>